<evidence type="ECO:0000313" key="1">
    <source>
        <dbReference type="EMBL" id="GJE89964.1"/>
    </source>
</evidence>
<evidence type="ECO:0000313" key="2">
    <source>
        <dbReference type="Proteomes" id="UP000703269"/>
    </source>
</evidence>
<sequence>MQMFLESLVRPADFAGAQCARAARCRIAVQRLALAAAEGHLFAAPFPLDTTHDWLEGRYAQSPESRPCQTCHQALLETIDGRTEATWRKLGEIFGVAPGPTDSRDSETRFKLFRGTSSSVFTGSADKEEESEDESGSAG</sequence>
<dbReference type="EMBL" id="BPQB01000014">
    <property type="protein sequence ID" value="GJE89964.1"/>
    <property type="molecule type" value="Genomic_DNA"/>
</dbReference>
<proteinExistence type="predicted"/>
<reference evidence="1 2" key="1">
    <citation type="submission" date="2021-08" db="EMBL/GenBank/DDBJ databases">
        <title>Draft Genome Sequence of Phanerochaete sordida strain YK-624.</title>
        <authorList>
            <person name="Mori T."/>
            <person name="Dohra H."/>
            <person name="Suzuki T."/>
            <person name="Kawagishi H."/>
            <person name="Hirai H."/>
        </authorList>
    </citation>
    <scope>NUCLEOTIDE SEQUENCE [LARGE SCALE GENOMIC DNA]</scope>
    <source>
        <strain evidence="1 2">YK-624</strain>
    </source>
</reference>
<accession>A0A9P3LCV4</accession>
<gene>
    <name evidence="1" type="ORF">PsYK624_060800</name>
</gene>
<protein>
    <submittedName>
        <fullName evidence="1">Uncharacterized protein</fullName>
    </submittedName>
</protein>
<dbReference type="Proteomes" id="UP000703269">
    <property type="component" value="Unassembled WGS sequence"/>
</dbReference>
<comment type="caution">
    <text evidence="1">The sequence shown here is derived from an EMBL/GenBank/DDBJ whole genome shotgun (WGS) entry which is preliminary data.</text>
</comment>
<organism evidence="1 2">
    <name type="scientific">Phanerochaete sordida</name>
    <dbReference type="NCBI Taxonomy" id="48140"/>
    <lineage>
        <taxon>Eukaryota</taxon>
        <taxon>Fungi</taxon>
        <taxon>Dikarya</taxon>
        <taxon>Basidiomycota</taxon>
        <taxon>Agaricomycotina</taxon>
        <taxon>Agaricomycetes</taxon>
        <taxon>Polyporales</taxon>
        <taxon>Phanerochaetaceae</taxon>
        <taxon>Phanerochaete</taxon>
    </lineage>
</organism>
<dbReference type="AlphaFoldDB" id="A0A9P3LCV4"/>
<keyword evidence="2" id="KW-1185">Reference proteome</keyword>
<name>A0A9P3LCV4_9APHY</name>